<proteinExistence type="predicted"/>
<reference evidence="1 2" key="1">
    <citation type="submission" date="2024-04" db="EMBL/GenBank/DDBJ databases">
        <title>Draft genome sequence of Sessilibacter corallicola NBRC 116591.</title>
        <authorList>
            <person name="Miyakawa T."/>
            <person name="Kusuya Y."/>
            <person name="Miura T."/>
        </authorList>
    </citation>
    <scope>NUCLEOTIDE SEQUENCE [LARGE SCALE GENOMIC DNA]</scope>
    <source>
        <strain evidence="1 2">KU-00831-HH</strain>
    </source>
</reference>
<gene>
    <name evidence="1" type="ORF">NBRC116591_10030</name>
</gene>
<name>A0ABQ0A6C0_9GAMM</name>
<evidence type="ECO:0000313" key="1">
    <source>
        <dbReference type="EMBL" id="GAA6167193.1"/>
    </source>
</evidence>
<comment type="caution">
    <text evidence="1">The sequence shown here is derived from an EMBL/GenBank/DDBJ whole genome shotgun (WGS) entry which is preliminary data.</text>
</comment>
<dbReference type="EMBL" id="BAABWN010000003">
    <property type="protein sequence ID" value="GAA6167193.1"/>
    <property type="molecule type" value="Genomic_DNA"/>
</dbReference>
<sequence length="82" mass="9197">MKIKENSLPADVLGKIKNPDPIEGEDILIESENGELIGVIIQPKAYEFFLKKIEEKEDQIDSALDEKYDSSAKSLDDLMGED</sequence>
<dbReference type="Proteomes" id="UP001465153">
    <property type="component" value="Unassembled WGS sequence"/>
</dbReference>
<accession>A0ABQ0A6C0</accession>
<dbReference type="RefSeq" id="WP_353301907.1">
    <property type="nucleotide sequence ID" value="NZ_BAABWN010000003.1"/>
</dbReference>
<organism evidence="1 2">
    <name type="scientific">Sessilibacter corallicola</name>
    <dbReference type="NCBI Taxonomy" id="2904075"/>
    <lineage>
        <taxon>Bacteria</taxon>
        <taxon>Pseudomonadati</taxon>
        <taxon>Pseudomonadota</taxon>
        <taxon>Gammaproteobacteria</taxon>
        <taxon>Cellvibrionales</taxon>
        <taxon>Cellvibrionaceae</taxon>
        <taxon>Sessilibacter</taxon>
    </lineage>
</organism>
<protein>
    <submittedName>
        <fullName evidence="1">Uncharacterized protein</fullName>
    </submittedName>
</protein>
<evidence type="ECO:0000313" key="2">
    <source>
        <dbReference type="Proteomes" id="UP001465153"/>
    </source>
</evidence>
<keyword evidence="2" id="KW-1185">Reference proteome</keyword>